<dbReference type="GO" id="GO:0008761">
    <property type="term" value="F:UDP-N-acetylglucosamine 2-epimerase activity"/>
    <property type="evidence" value="ECO:0007669"/>
    <property type="project" value="UniProtKB-EC"/>
</dbReference>
<evidence type="ECO:0000313" key="6">
    <source>
        <dbReference type="EMBL" id="NGO41081.1"/>
    </source>
</evidence>
<comment type="similarity">
    <text evidence="2 4">Belongs to the UDP-N-acetylglucosamine 2-epimerase family.</text>
</comment>
<proteinExistence type="inferred from homology"/>
<dbReference type="PANTHER" id="PTHR43174:SF2">
    <property type="entry name" value="UDP-N-ACETYLGLUCOSAMINE 2-EPIMERASE"/>
    <property type="match status" value="1"/>
</dbReference>
<keyword evidence="1 4" id="KW-0413">Isomerase</keyword>
<dbReference type="EC" id="5.1.3.14" evidence="3"/>
<organism evidence="6 7">
    <name type="scientific">Streptomyces ureilyticus</name>
    <dbReference type="NCBI Taxonomy" id="1775131"/>
    <lineage>
        <taxon>Bacteria</taxon>
        <taxon>Bacillati</taxon>
        <taxon>Actinomycetota</taxon>
        <taxon>Actinomycetes</taxon>
        <taxon>Kitasatosporales</taxon>
        <taxon>Streptomycetaceae</taxon>
        <taxon>Streptomyces</taxon>
    </lineage>
</organism>
<dbReference type="Proteomes" id="UP001518140">
    <property type="component" value="Unassembled WGS sequence"/>
</dbReference>
<evidence type="ECO:0000256" key="4">
    <source>
        <dbReference type="RuleBase" id="RU003513"/>
    </source>
</evidence>
<dbReference type="Pfam" id="PF02350">
    <property type="entry name" value="Epimerase_2"/>
    <property type="match status" value="1"/>
</dbReference>
<dbReference type="EMBL" id="JAAKZX010000005">
    <property type="protein sequence ID" value="NGO41081.1"/>
    <property type="molecule type" value="Genomic_DNA"/>
</dbReference>
<evidence type="ECO:0000256" key="1">
    <source>
        <dbReference type="ARBA" id="ARBA00023235"/>
    </source>
</evidence>
<dbReference type="InterPro" id="IPR003331">
    <property type="entry name" value="UDP_GlcNAc_Epimerase_2_dom"/>
</dbReference>
<dbReference type="CDD" id="cd03786">
    <property type="entry name" value="GTB_UDP-GlcNAc_2-Epimerase"/>
    <property type="match status" value="1"/>
</dbReference>
<name>A0ABX0DGT8_9ACTN</name>
<dbReference type="PANTHER" id="PTHR43174">
    <property type="entry name" value="UDP-N-ACETYLGLUCOSAMINE 2-EPIMERASE"/>
    <property type="match status" value="1"/>
</dbReference>
<evidence type="ECO:0000256" key="3">
    <source>
        <dbReference type="ARBA" id="ARBA00038858"/>
    </source>
</evidence>
<reference evidence="6 7" key="1">
    <citation type="submission" date="2020-02" db="EMBL/GenBank/DDBJ databases">
        <title>Whole-genome analyses of novel actinobacteria.</title>
        <authorList>
            <person name="Sahin N."/>
            <person name="Tokatli A."/>
        </authorList>
    </citation>
    <scope>NUCLEOTIDE SEQUENCE [LARGE SCALE GENOMIC DNA]</scope>
    <source>
        <strain evidence="6 7">YC419</strain>
    </source>
</reference>
<dbReference type="Gene3D" id="3.40.50.2000">
    <property type="entry name" value="Glycogen Phosphorylase B"/>
    <property type="match status" value="2"/>
</dbReference>
<evidence type="ECO:0000259" key="5">
    <source>
        <dbReference type="Pfam" id="PF02350"/>
    </source>
</evidence>
<evidence type="ECO:0000313" key="7">
    <source>
        <dbReference type="Proteomes" id="UP001518140"/>
    </source>
</evidence>
<comment type="caution">
    <text evidence="6">The sequence shown here is derived from an EMBL/GenBank/DDBJ whole genome shotgun (WGS) entry which is preliminary data.</text>
</comment>
<keyword evidence="7" id="KW-1185">Reference proteome</keyword>
<dbReference type="InterPro" id="IPR029767">
    <property type="entry name" value="WecB-like"/>
</dbReference>
<protein>
    <recommendedName>
        <fullName evidence="3">UDP-N-acetylglucosamine 2-epimerase (non-hydrolyzing)</fullName>
        <ecNumber evidence="3">5.1.3.14</ecNumber>
    </recommendedName>
</protein>
<sequence length="397" mass="42463">MLTTGSPHPKAAESGGAPGHALHVAVVLGTRPEAIKMAPVIRAMENSPLFSPVVISTGRHRELLEQMLRRLRLTVTHDLAAIREGRQPSALTDRLIKGLGAVIRDERPDLVMAQGDTNTTLCGTLAAFYEQIPVAHAEAGLRSGIPGNAFSEELNRRLVTAMTQWHFAPTPRAAAALTAESVPASRVMVSGSTAIDNLLWTRHAGEGRSAFRSDRRGVLVTLHRRETRGATTRGIAAALLRLAERRDIEVLVPVHKSPTARDALLPALGNHPRITLTEPLDYFDFTSTLAACELVLTDSGEVQEAAPSFDKPSLLLRNTTECREVIQAGAAKLVGTDPRSVHTVVTSLLNDPDLYGRMADAPSPFGDGRASDRILGRLAGDFGRTPAPASALEVTAA</sequence>
<evidence type="ECO:0000256" key="2">
    <source>
        <dbReference type="ARBA" id="ARBA00038209"/>
    </source>
</evidence>
<accession>A0ABX0DGT8</accession>
<gene>
    <name evidence="6" type="primary">wecB</name>
    <name evidence="6" type="ORF">G6048_02530</name>
</gene>
<dbReference type="SUPFAM" id="SSF53756">
    <property type="entry name" value="UDP-Glycosyltransferase/glycogen phosphorylase"/>
    <property type="match status" value="1"/>
</dbReference>
<dbReference type="NCBIfam" id="TIGR00236">
    <property type="entry name" value="wecB"/>
    <property type="match status" value="1"/>
</dbReference>
<dbReference type="RefSeq" id="WP_165337739.1">
    <property type="nucleotide sequence ID" value="NZ_JAAKZX010000005.1"/>
</dbReference>
<feature type="domain" description="UDP-N-acetylglucosamine 2-epimerase" evidence="5">
    <location>
        <begin position="43"/>
        <end position="376"/>
    </location>
</feature>